<sequence>MSAREKKFISIPTKTKRAESKRKNSFINPIVMALLQLPLLLSSRSVTNIFISRFHQSLSISSCKPTTLPAYFNYRQRSTSITSHVATTLTSTCTPNKGRNNLEVNLQNDNLSPKHYLLLKKVPIVICAAKRFQYESPGFCCDNGSIGLSSYNMPIELHNLFLGDSKECQHFRTYSRAYNNMFAFSSLGVHYDRQLAQRNHGIYTFKVQGQIYHFIDDLIPSNRKPKIYNYIFMITKMS</sequence>
<name>A0A9J5ZKJ4_SOLCO</name>
<dbReference type="OrthoDB" id="108332at2759"/>
<protein>
    <submittedName>
        <fullName evidence="1">Uncharacterized protein</fullName>
    </submittedName>
</protein>
<dbReference type="Proteomes" id="UP000824120">
    <property type="component" value="Chromosome 4"/>
</dbReference>
<reference evidence="1 2" key="1">
    <citation type="submission" date="2020-09" db="EMBL/GenBank/DDBJ databases">
        <title>De no assembly of potato wild relative species, Solanum commersonii.</title>
        <authorList>
            <person name="Cho K."/>
        </authorList>
    </citation>
    <scope>NUCLEOTIDE SEQUENCE [LARGE SCALE GENOMIC DNA]</scope>
    <source>
        <strain evidence="1">LZ3.2</strain>
        <tissue evidence="1">Leaf</tissue>
    </source>
</reference>
<proteinExistence type="predicted"/>
<dbReference type="EMBL" id="JACXVP010000004">
    <property type="protein sequence ID" value="KAG5612640.1"/>
    <property type="molecule type" value="Genomic_DNA"/>
</dbReference>
<comment type="caution">
    <text evidence="1">The sequence shown here is derived from an EMBL/GenBank/DDBJ whole genome shotgun (WGS) entry which is preliminary data.</text>
</comment>
<accession>A0A9J5ZKJ4</accession>
<keyword evidence="2" id="KW-1185">Reference proteome</keyword>
<evidence type="ECO:0000313" key="1">
    <source>
        <dbReference type="EMBL" id="KAG5612640.1"/>
    </source>
</evidence>
<evidence type="ECO:0000313" key="2">
    <source>
        <dbReference type="Proteomes" id="UP000824120"/>
    </source>
</evidence>
<dbReference type="PANTHER" id="PTHR45786:SF78">
    <property type="entry name" value="ATP-DEPENDENT DNA HELICASE"/>
    <property type="match status" value="1"/>
</dbReference>
<gene>
    <name evidence="1" type="ORF">H5410_023921</name>
</gene>
<dbReference type="PANTHER" id="PTHR45786">
    <property type="entry name" value="DNA BINDING PROTEIN-LIKE"/>
    <property type="match status" value="1"/>
</dbReference>
<organism evidence="1 2">
    <name type="scientific">Solanum commersonii</name>
    <name type="common">Commerson's wild potato</name>
    <name type="synonym">Commerson's nightshade</name>
    <dbReference type="NCBI Taxonomy" id="4109"/>
    <lineage>
        <taxon>Eukaryota</taxon>
        <taxon>Viridiplantae</taxon>
        <taxon>Streptophyta</taxon>
        <taxon>Embryophyta</taxon>
        <taxon>Tracheophyta</taxon>
        <taxon>Spermatophyta</taxon>
        <taxon>Magnoliopsida</taxon>
        <taxon>eudicotyledons</taxon>
        <taxon>Gunneridae</taxon>
        <taxon>Pentapetalae</taxon>
        <taxon>asterids</taxon>
        <taxon>lamiids</taxon>
        <taxon>Solanales</taxon>
        <taxon>Solanaceae</taxon>
        <taxon>Solanoideae</taxon>
        <taxon>Solaneae</taxon>
        <taxon>Solanum</taxon>
    </lineage>
</organism>
<dbReference type="AlphaFoldDB" id="A0A9J5ZKJ4"/>